<dbReference type="GeneID" id="20531088"/>
<keyword evidence="3" id="KW-1133">Transmembrane helix</keyword>
<dbReference type="AlphaFoldDB" id="A0A058Z0Z8"/>
<keyword evidence="1" id="KW-1015">Disulfide bond</keyword>
<dbReference type="EMBL" id="KB932302">
    <property type="protein sequence ID" value="KCV67217.1"/>
    <property type="molecule type" value="Genomic_DNA"/>
</dbReference>
<keyword evidence="5" id="KW-1185">Reference proteome</keyword>
<protein>
    <submittedName>
        <fullName evidence="4">Uncharacterized protein</fullName>
    </submittedName>
</protein>
<dbReference type="GO" id="GO:0005794">
    <property type="term" value="C:Golgi apparatus"/>
    <property type="evidence" value="ECO:0007669"/>
    <property type="project" value="TreeGrafter"/>
</dbReference>
<evidence type="ECO:0000256" key="1">
    <source>
        <dbReference type="ARBA" id="ARBA00023157"/>
    </source>
</evidence>
<feature type="compositionally biased region" description="Polar residues" evidence="2">
    <location>
        <begin position="47"/>
        <end position="65"/>
    </location>
</feature>
<dbReference type="eggNOG" id="KOG3736">
    <property type="taxonomic scope" value="Eukaryota"/>
</dbReference>
<dbReference type="GO" id="GO:0006493">
    <property type="term" value="P:protein O-linked glycosylation"/>
    <property type="evidence" value="ECO:0007669"/>
    <property type="project" value="TreeGrafter"/>
</dbReference>
<dbReference type="InterPro" id="IPR029044">
    <property type="entry name" value="Nucleotide-diphossugar_trans"/>
</dbReference>
<dbReference type="SUPFAM" id="SSF53448">
    <property type="entry name" value="Nucleotide-diphospho-sugar transferases"/>
    <property type="match status" value="1"/>
</dbReference>
<dbReference type="Proteomes" id="UP000030693">
    <property type="component" value="Unassembled WGS sequence"/>
</dbReference>
<keyword evidence="3" id="KW-0472">Membrane</keyword>
<reference evidence="4" key="1">
    <citation type="submission" date="2013-04" db="EMBL/GenBank/DDBJ databases">
        <title>The Genome Sequence of Fonticula alba ATCC 38817.</title>
        <authorList>
            <consortium name="The Broad Institute Genomics Platform"/>
            <person name="Russ C."/>
            <person name="Cuomo C."/>
            <person name="Burger G."/>
            <person name="Gray M.W."/>
            <person name="Holland P.W.H."/>
            <person name="King N."/>
            <person name="Lang F.B.F."/>
            <person name="Roger A.J."/>
            <person name="Ruiz-Trillo I."/>
            <person name="Brown M."/>
            <person name="Walker B."/>
            <person name="Young S."/>
            <person name="Zeng Q."/>
            <person name="Gargeya S."/>
            <person name="Fitzgerald M."/>
            <person name="Haas B."/>
            <person name="Abouelleil A."/>
            <person name="Allen A.W."/>
            <person name="Alvarado L."/>
            <person name="Arachchi H.M."/>
            <person name="Berlin A.M."/>
            <person name="Chapman S.B."/>
            <person name="Gainer-Dewar J."/>
            <person name="Goldberg J."/>
            <person name="Griggs A."/>
            <person name="Gujja S."/>
            <person name="Hansen M."/>
            <person name="Howarth C."/>
            <person name="Imamovic A."/>
            <person name="Ireland A."/>
            <person name="Larimer J."/>
            <person name="McCowan C."/>
            <person name="Murphy C."/>
            <person name="Pearson M."/>
            <person name="Poon T.W."/>
            <person name="Priest M."/>
            <person name="Roberts A."/>
            <person name="Saif S."/>
            <person name="Shea T."/>
            <person name="Sisk P."/>
            <person name="Sykes S."/>
            <person name="Wortman J."/>
            <person name="Nusbaum C."/>
            <person name="Birren B."/>
        </authorList>
    </citation>
    <scope>NUCLEOTIDE SEQUENCE [LARGE SCALE GENOMIC DNA]</scope>
    <source>
        <strain evidence="4">ATCC 38817</strain>
    </source>
</reference>
<name>A0A058Z0Z8_FONAL</name>
<sequence>MRLIRNVRYSRVAILAGIMILGLMGFLFWSSAPGPGMSGGGLAESPHLSQQRQQPPAKSGPSRTTGDADVLPPVVGRPGEVVNRKGLVPKPTPHRPYDPSLQPGVPLGAWSKYLEDPYYHLPVRSIPDTRPRGCPRDDAVFAWADHPEADLKGVPSVSVIICFRNESATMLSATVATVLERTPVALLDRIVLVDDNGPETGFRDVPIGDATPEQLELMDPRL</sequence>
<dbReference type="PANTHER" id="PTHR11675">
    <property type="entry name" value="N-ACETYLGALACTOSAMINYLTRANSFERASE"/>
    <property type="match status" value="1"/>
</dbReference>
<accession>A0A058Z0Z8</accession>
<gene>
    <name evidence="4" type="ORF">H696_06363</name>
</gene>
<dbReference type="GO" id="GO:0004653">
    <property type="term" value="F:polypeptide N-acetylgalactosaminyltransferase activity"/>
    <property type="evidence" value="ECO:0007669"/>
    <property type="project" value="TreeGrafter"/>
</dbReference>
<dbReference type="OrthoDB" id="6119243at2759"/>
<dbReference type="STRING" id="691883.A0A058Z0Z8"/>
<keyword evidence="3" id="KW-0812">Transmembrane</keyword>
<dbReference type="RefSeq" id="XP_009498378.1">
    <property type="nucleotide sequence ID" value="XM_009500103.1"/>
</dbReference>
<evidence type="ECO:0000256" key="2">
    <source>
        <dbReference type="SAM" id="MobiDB-lite"/>
    </source>
</evidence>
<proteinExistence type="predicted"/>
<evidence type="ECO:0000256" key="3">
    <source>
        <dbReference type="SAM" id="Phobius"/>
    </source>
</evidence>
<feature type="region of interest" description="Disordered" evidence="2">
    <location>
        <begin position="38"/>
        <end position="100"/>
    </location>
</feature>
<evidence type="ECO:0000313" key="5">
    <source>
        <dbReference type="Proteomes" id="UP000030693"/>
    </source>
</evidence>
<organism evidence="4">
    <name type="scientific">Fonticula alba</name>
    <name type="common">Slime mold</name>
    <dbReference type="NCBI Taxonomy" id="691883"/>
    <lineage>
        <taxon>Eukaryota</taxon>
        <taxon>Rotosphaerida</taxon>
        <taxon>Fonticulaceae</taxon>
        <taxon>Fonticula</taxon>
    </lineage>
</organism>
<dbReference type="PANTHER" id="PTHR11675:SF43">
    <property type="entry name" value="POLYPEPTIDE N-ACETYLGALACTOSAMINYLTRANSFERASE 1"/>
    <property type="match status" value="1"/>
</dbReference>
<evidence type="ECO:0000313" key="4">
    <source>
        <dbReference type="EMBL" id="KCV67217.1"/>
    </source>
</evidence>
<dbReference type="Gene3D" id="3.90.550.10">
    <property type="entry name" value="Spore Coat Polysaccharide Biosynthesis Protein SpsA, Chain A"/>
    <property type="match status" value="1"/>
</dbReference>
<feature type="transmembrane region" description="Helical" evidence="3">
    <location>
        <begin position="12"/>
        <end position="29"/>
    </location>
</feature>